<dbReference type="Pfam" id="PF20431">
    <property type="entry name" value="E_motif"/>
    <property type="match status" value="1"/>
</dbReference>
<comment type="similarity">
    <text evidence="1">Belongs to the PPR family. PCMP-H subfamily.</text>
</comment>
<evidence type="ECO:0000313" key="4">
    <source>
        <dbReference type="EMBL" id="KAJ9672767.1"/>
    </source>
</evidence>
<dbReference type="PANTHER" id="PTHR47926:SF463">
    <property type="entry name" value="PENTATRICOPEPTIDE REPEAT-CONTAINING PROTEIN"/>
    <property type="match status" value="1"/>
</dbReference>
<dbReference type="EMBL" id="JARBHA010000019">
    <property type="protein sequence ID" value="KAJ9672767.1"/>
    <property type="molecule type" value="Genomic_DNA"/>
</dbReference>
<evidence type="ECO:0000259" key="3">
    <source>
        <dbReference type="Pfam" id="PF14432"/>
    </source>
</evidence>
<dbReference type="InterPro" id="IPR011990">
    <property type="entry name" value="TPR-like_helical_dom_sf"/>
</dbReference>
<dbReference type="PANTHER" id="PTHR47926">
    <property type="entry name" value="PENTATRICOPEPTIDE REPEAT-CONTAINING PROTEIN"/>
    <property type="match status" value="1"/>
</dbReference>
<dbReference type="Pfam" id="PF01535">
    <property type="entry name" value="PPR"/>
    <property type="match status" value="1"/>
</dbReference>
<organism evidence="4 5">
    <name type="scientific">Vitis rotundifolia</name>
    <name type="common">Muscadine grape</name>
    <dbReference type="NCBI Taxonomy" id="103349"/>
    <lineage>
        <taxon>Eukaryota</taxon>
        <taxon>Viridiplantae</taxon>
        <taxon>Streptophyta</taxon>
        <taxon>Embryophyta</taxon>
        <taxon>Tracheophyta</taxon>
        <taxon>Spermatophyta</taxon>
        <taxon>Magnoliopsida</taxon>
        <taxon>eudicotyledons</taxon>
        <taxon>Gunneridae</taxon>
        <taxon>Pentapetalae</taxon>
        <taxon>rosids</taxon>
        <taxon>Vitales</taxon>
        <taxon>Vitaceae</taxon>
        <taxon>Viteae</taxon>
        <taxon>Vitis</taxon>
    </lineage>
</organism>
<dbReference type="Gene3D" id="1.25.40.10">
    <property type="entry name" value="Tetratricopeptide repeat domain"/>
    <property type="match status" value="1"/>
</dbReference>
<dbReference type="InterPro" id="IPR046960">
    <property type="entry name" value="PPR_At4g14850-like_plant"/>
</dbReference>
<sequence length="252" mass="28444">MYGLVDEAFGCFYEMLDCGVKPNDVVFMGLLTACIHAGLVEKGLNRFYTMDKEYGVRPKVEHYGCVVDLLSRVGELNKAEDMISSIPMKPNVIIWDASLGGCQIYKDNGRGEQVVQHILKLDSDHSRSYVYLANVHSSMGRLDDATKCRLRMRENGVLKTLGCSWIEVNNTVREFFIGDLSHPESDKIYSMIRELTWKMKLSRYKPKTDLVVHSIDEEEKEDALSIDSEKLAIAFGLTSTSEGTTIQVVKNL</sequence>
<comment type="caution">
    <text evidence="4">The sequence shown here is derived from an EMBL/GenBank/DDBJ whole genome shotgun (WGS) entry which is preliminary data.</text>
</comment>
<dbReference type="Pfam" id="PF20430">
    <property type="entry name" value="Eplus_motif"/>
    <property type="match status" value="1"/>
</dbReference>
<gene>
    <name evidence="4" type="ORF">PVL29_026118</name>
</gene>
<dbReference type="InterPro" id="IPR046849">
    <property type="entry name" value="E2_motif"/>
</dbReference>
<dbReference type="AlphaFoldDB" id="A0AA38YLS4"/>
<dbReference type="InterPro" id="IPR002885">
    <property type="entry name" value="PPR_rpt"/>
</dbReference>
<evidence type="ECO:0000256" key="1">
    <source>
        <dbReference type="ARBA" id="ARBA00006643"/>
    </source>
</evidence>
<protein>
    <recommendedName>
        <fullName evidence="3">DYW domain-containing protein</fullName>
    </recommendedName>
</protein>
<proteinExistence type="inferred from homology"/>
<dbReference type="Proteomes" id="UP001168098">
    <property type="component" value="Unassembled WGS sequence"/>
</dbReference>
<dbReference type="InterPro" id="IPR046848">
    <property type="entry name" value="E_motif"/>
</dbReference>
<dbReference type="GO" id="GO:0009451">
    <property type="term" value="P:RNA modification"/>
    <property type="evidence" value="ECO:0007669"/>
    <property type="project" value="InterPro"/>
</dbReference>
<dbReference type="InterPro" id="IPR032867">
    <property type="entry name" value="DYW_dom"/>
</dbReference>
<reference evidence="4 5" key="1">
    <citation type="journal article" date="2023" name="BMC Biotechnol.">
        <title>Vitis rotundifolia cv Carlos genome sequencing.</title>
        <authorList>
            <person name="Huff M."/>
            <person name="Hulse-Kemp A."/>
            <person name="Scheffler B."/>
            <person name="Youngblood R."/>
            <person name="Simpson S."/>
            <person name="Babiker E."/>
            <person name="Staton M."/>
        </authorList>
    </citation>
    <scope>NUCLEOTIDE SEQUENCE [LARGE SCALE GENOMIC DNA]</scope>
    <source>
        <tissue evidence="4">Leaf</tissue>
    </source>
</reference>
<keyword evidence="2" id="KW-0677">Repeat</keyword>
<feature type="domain" description="DYW" evidence="3">
    <location>
        <begin position="204"/>
        <end position="252"/>
    </location>
</feature>
<dbReference type="Pfam" id="PF14432">
    <property type="entry name" value="DYW_deaminase"/>
    <property type="match status" value="1"/>
</dbReference>
<accession>A0AA38YLS4</accession>
<dbReference type="GO" id="GO:0008270">
    <property type="term" value="F:zinc ion binding"/>
    <property type="evidence" value="ECO:0007669"/>
    <property type="project" value="InterPro"/>
</dbReference>
<evidence type="ECO:0000313" key="5">
    <source>
        <dbReference type="Proteomes" id="UP001168098"/>
    </source>
</evidence>
<name>A0AA38YLS4_VITRO</name>
<dbReference type="FunFam" id="1.25.40.10:FF:000090">
    <property type="entry name" value="Pentatricopeptide repeat-containing protein, chloroplastic"/>
    <property type="match status" value="1"/>
</dbReference>
<evidence type="ECO:0000256" key="2">
    <source>
        <dbReference type="ARBA" id="ARBA00022737"/>
    </source>
</evidence>
<keyword evidence="5" id="KW-1185">Reference proteome</keyword>
<dbReference type="GO" id="GO:0003723">
    <property type="term" value="F:RNA binding"/>
    <property type="evidence" value="ECO:0007669"/>
    <property type="project" value="InterPro"/>
</dbReference>